<keyword evidence="2" id="KW-0805">Transcription regulation</keyword>
<dbReference type="Proteomes" id="UP000595278">
    <property type="component" value="Chromosome"/>
</dbReference>
<dbReference type="InterPro" id="IPR005119">
    <property type="entry name" value="LysR_subst-bd"/>
</dbReference>
<dbReference type="InterPro" id="IPR036388">
    <property type="entry name" value="WH-like_DNA-bd_sf"/>
</dbReference>
<evidence type="ECO:0000313" key="6">
    <source>
        <dbReference type="EMBL" id="QQP85237.1"/>
    </source>
</evidence>
<organism evidence="6 7">
    <name type="scientific">Entomomonas asaccharolytica</name>
    <dbReference type="NCBI Taxonomy" id="2785331"/>
    <lineage>
        <taxon>Bacteria</taxon>
        <taxon>Pseudomonadati</taxon>
        <taxon>Pseudomonadota</taxon>
        <taxon>Gammaproteobacteria</taxon>
        <taxon>Pseudomonadales</taxon>
        <taxon>Pseudomonadaceae</taxon>
        <taxon>Entomomonas</taxon>
    </lineage>
</organism>
<keyword evidence="4" id="KW-0804">Transcription</keyword>
<comment type="similarity">
    <text evidence="1">Belongs to the LysR transcriptional regulatory family.</text>
</comment>
<dbReference type="PANTHER" id="PTHR30126:SF81">
    <property type="entry name" value="HTH-TYPE TRANSCRIPTIONAL REGULATOR ILVY"/>
    <property type="match status" value="1"/>
</dbReference>
<dbReference type="FunFam" id="1.10.10.10:FF:000001">
    <property type="entry name" value="LysR family transcriptional regulator"/>
    <property type="match status" value="1"/>
</dbReference>
<dbReference type="PANTHER" id="PTHR30126">
    <property type="entry name" value="HTH-TYPE TRANSCRIPTIONAL REGULATOR"/>
    <property type="match status" value="1"/>
</dbReference>
<dbReference type="InterPro" id="IPR000847">
    <property type="entry name" value="LysR_HTH_N"/>
</dbReference>
<dbReference type="Gene3D" id="1.10.10.10">
    <property type="entry name" value="Winged helix-like DNA-binding domain superfamily/Winged helix DNA-binding domain"/>
    <property type="match status" value="1"/>
</dbReference>
<reference evidence="6 7" key="1">
    <citation type="submission" date="2021-01" db="EMBL/GenBank/DDBJ databases">
        <title>Entomomonas sp. F2A isolated from a house cricket (Acheta domesticus).</title>
        <authorList>
            <person name="Spergser J."/>
            <person name="Busse H.-J."/>
        </authorList>
    </citation>
    <scope>NUCLEOTIDE SEQUENCE [LARGE SCALE GENOMIC DNA]</scope>
    <source>
        <strain evidence="6 7">F2A</strain>
    </source>
</reference>
<dbReference type="SUPFAM" id="SSF46785">
    <property type="entry name" value="Winged helix' DNA-binding domain"/>
    <property type="match status" value="1"/>
</dbReference>
<protein>
    <submittedName>
        <fullName evidence="6">LysR family transcriptional regulator</fullName>
    </submittedName>
</protein>
<dbReference type="GO" id="GO:0003700">
    <property type="term" value="F:DNA-binding transcription factor activity"/>
    <property type="evidence" value="ECO:0007669"/>
    <property type="project" value="InterPro"/>
</dbReference>
<evidence type="ECO:0000313" key="7">
    <source>
        <dbReference type="Proteomes" id="UP000595278"/>
    </source>
</evidence>
<dbReference type="PRINTS" id="PR00039">
    <property type="entry name" value="HTHLYSR"/>
</dbReference>
<dbReference type="GO" id="GO:0000976">
    <property type="term" value="F:transcription cis-regulatory region binding"/>
    <property type="evidence" value="ECO:0007669"/>
    <property type="project" value="TreeGrafter"/>
</dbReference>
<dbReference type="InterPro" id="IPR036390">
    <property type="entry name" value="WH_DNA-bd_sf"/>
</dbReference>
<name>A0A974RWK4_9GAMM</name>
<evidence type="ECO:0000256" key="2">
    <source>
        <dbReference type="ARBA" id="ARBA00023015"/>
    </source>
</evidence>
<evidence type="ECO:0000256" key="3">
    <source>
        <dbReference type="ARBA" id="ARBA00023125"/>
    </source>
</evidence>
<evidence type="ECO:0000259" key="5">
    <source>
        <dbReference type="PROSITE" id="PS50931"/>
    </source>
</evidence>
<gene>
    <name evidence="6" type="ORF">JHT90_12745</name>
</gene>
<feature type="domain" description="HTH lysR-type" evidence="5">
    <location>
        <begin position="1"/>
        <end position="58"/>
    </location>
</feature>
<dbReference type="Gene3D" id="3.40.190.290">
    <property type="match status" value="1"/>
</dbReference>
<proteinExistence type="inferred from homology"/>
<evidence type="ECO:0000256" key="1">
    <source>
        <dbReference type="ARBA" id="ARBA00009437"/>
    </source>
</evidence>
<sequence length="288" mass="32109">MDIANLTAFIAVAETSSFSLAADRLFLTQPAISKRISTLEQSLNTKLFDRIGRNIQLTEAGKALLPHAYHILTEINDASRKLSNLETEVKGQLNIATSHHIGLHRLPPILRSFTKRYPKVNLNIHFLDSEKAYDAVLHGHVELAIITLAAATYAPLTAIPIWNDSLDFVCSQDNPLSQFKQIDLATLAKHPAIFPGLGTFTHDIIKNCFLQAKLTPNITMSTNYMETIKMLVSIGIAWSVLPSTMLDPSLIKLNVKDVTLSRQLGYLYHRERTLSKATIKLIELLKIC</sequence>
<dbReference type="CDD" id="cd05466">
    <property type="entry name" value="PBP2_LTTR_substrate"/>
    <property type="match status" value="1"/>
</dbReference>
<keyword evidence="7" id="KW-1185">Reference proteome</keyword>
<dbReference type="KEGG" id="eaz:JHT90_12745"/>
<dbReference type="AlphaFoldDB" id="A0A974RWK4"/>
<dbReference type="PROSITE" id="PS50931">
    <property type="entry name" value="HTH_LYSR"/>
    <property type="match status" value="1"/>
</dbReference>
<evidence type="ECO:0000256" key="4">
    <source>
        <dbReference type="ARBA" id="ARBA00023163"/>
    </source>
</evidence>
<dbReference type="Pfam" id="PF03466">
    <property type="entry name" value="LysR_substrate"/>
    <property type="match status" value="1"/>
</dbReference>
<dbReference type="Pfam" id="PF00126">
    <property type="entry name" value="HTH_1"/>
    <property type="match status" value="1"/>
</dbReference>
<dbReference type="SUPFAM" id="SSF53850">
    <property type="entry name" value="Periplasmic binding protein-like II"/>
    <property type="match status" value="1"/>
</dbReference>
<dbReference type="RefSeq" id="WP_201091603.1">
    <property type="nucleotide sequence ID" value="NZ_CP067393.1"/>
</dbReference>
<keyword evidence="3" id="KW-0238">DNA-binding</keyword>
<accession>A0A974RWK4</accession>
<dbReference type="EMBL" id="CP067393">
    <property type="protein sequence ID" value="QQP85237.1"/>
    <property type="molecule type" value="Genomic_DNA"/>
</dbReference>